<comment type="caution">
    <text evidence="3">The sequence shown here is derived from an EMBL/GenBank/DDBJ whole genome shotgun (WGS) entry which is preliminary data.</text>
</comment>
<dbReference type="InterPro" id="IPR036291">
    <property type="entry name" value="NAD(P)-bd_dom_sf"/>
</dbReference>
<keyword evidence="4" id="KW-1185">Reference proteome</keyword>
<accession>A0AB34ID47</accession>
<keyword evidence="2" id="KW-0732">Signal</keyword>
<evidence type="ECO:0000256" key="2">
    <source>
        <dbReference type="SAM" id="SignalP"/>
    </source>
</evidence>
<dbReference type="Pfam" id="PF00106">
    <property type="entry name" value="adh_short"/>
    <property type="match status" value="1"/>
</dbReference>
<evidence type="ECO:0000313" key="3">
    <source>
        <dbReference type="EMBL" id="KAL1495868.1"/>
    </source>
</evidence>
<feature type="chain" id="PRO_5044220090" description="Protochlorophyllide reductase" evidence="2">
    <location>
        <begin position="24"/>
        <end position="382"/>
    </location>
</feature>
<proteinExistence type="predicted"/>
<dbReference type="GO" id="GO:0016491">
    <property type="term" value="F:oxidoreductase activity"/>
    <property type="evidence" value="ECO:0007669"/>
    <property type="project" value="UniProtKB-KW"/>
</dbReference>
<evidence type="ECO:0000256" key="1">
    <source>
        <dbReference type="ARBA" id="ARBA00023002"/>
    </source>
</evidence>
<dbReference type="Gene3D" id="3.40.50.720">
    <property type="entry name" value="NAD(P)-binding Rossmann-like Domain"/>
    <property type="match status" value="1"/>
</dbReference>
<dbReference type="EMBL" id="JBGBPQ010000030">
    <property type="protein sequence ID" value="KAL1495868.1"/>
    <property type="molecule type" value="Genomic_DNA"/>
</dbReference>
<keyword evidence="1" id="KW-0560">Oxidoreductase</keyword>
<sequence>MAASLVLLFASTALHLPRPPALARASPSPLYDRRHLLLAAAVTSTLPPLAAVAGEPLLFTPPPDSLSSATILITGANTGLGLESAKRLAAGGARVVVTARSREKAERAAREVAASAPRGAAVVGIPLDLASLQSVEGFPSRLEAALGAGAAVDVLLNNAGVMAIPERLETSDGFERTVGVNHLGHYALVAALLPALRRAPSGFRVIHVSSEAHRLASADALRAALRADLDPPYAPWGNYALSKAANVLFTLELRRRIEAAGLAGSAVALHPGLVGTDLSRYIVGGVGAADVRLSETTPPPTGLGKAFKENLLDKVVLPVSRGANTQVYLAAAADTGGDRKSSGGLYFDDMKPSKPSAAAMNAELASQLWEVSEKLTGAKIAL</sequence>
<dbReference type="InterPro" id="IPR002347">
    <property type="entry name" value="SDR_fam"/>
</dbReference>
<protein>
    <recommendedName>
        <fullName evidence="5">Protochlorophyllide reductase</fullName>
    </recommendedName>
</protein>
<organism evidence="3 4">
    <name type="scientific">Prymnesium parvum</name>
    <name type="common">Toxic golden alga</name>
    <dbReference type="NCBI Taxonomy" id="97485"/>
    <lineage>
        <taxon>Eukaryota</taxon>
        <taxon>Haptista</taxon>
        <taxon>Haptophyta</taxon>
        <taxon>Prymnesiophyceae</taxon>
        <taxon>Prymnesiales</taxon>
        <taxon>Prymnesiaceae</taxon>
        <taxon>Prymnesium</taxon>
    </lineage>
</organism>
<evidence type="ECO:0000313" key="4">
    <source>
        <dbReference type="Proteomes" id="UP001515480"/>
    </source>
</evidence>
<name>A0AB34ID47_PRYPA</name>
<dbReference type="PRINTS" id="PR00081">
    <property type="entry name" value="GDHRDH"/>
</dbReference>
<dbReference type="Proteomes" id="UP001515480">
    <property type="component" value="Unassembled WGS sequence"/>
</dbReference>
<dbReference type="AlphaFoldDB" id="A0AB34ID47"/>
<reference evidence="3 4" key="1">
    <citation type="journal article" date="2024" name="Science">
        <title>Giant polyketide synthase enzymes in the biosynthesis of giant marine polyether toxins.</title>
        <authorList>
            <person name="Fallon T.R."/>
            <person name="Shende V.V."/>
            <person name="Wierzbicki I.H."/>
            <person name="Pendleton A.L."/>
            <person name="Watervoot N.F."/>
            <person name="Auber R.P."/>
            <person name="Gonzalez D.J."/>
            <person name="Wisecaver J.H."/>
            <person name="Moore B.S."/>
        </authorList>
    </citation>
    <scope>NUCLEOTIDE SEQUENCE [LARGE SCALE GENOMIC DNA]</scope>
    <source>
        <strain evidence="3 4">12B1</strain>
    </source>
</reference>
<gene>
    <name evidence="3" type="ORF">AB1Y20_014512</name>
</gene>
<dbReference type="PANTHER" id="PTHR43157">
    <property type="entry name" value="PHOSPHATIDYLINOSITOL-GLYCAN BIOSYNTHESIS CLASS F PROTEIN-RELATED"/>
    <property type="match status" value="1"/>
</dbReference>
<evidence type="ECO:0008006" key="5">
    <source>
        <dbReference type="Google" id="ProtNLM"/>
    </source>
</evidence>
<dbReference type="PANTHER" id="PTHR43157:SF31">
    <property type="entry name" value="PHOSPHATIDYLINOSITOL-GLYCAN BIOSYNTHESIS CLASS F PROTEIN"/>
    <property type="match status" value="1"/>
</dbReference>
<dbReference type="SUPFAM" id="SSF51735">
    <property type="entry name" value="NAD(P)-binding Rossmann-fold domains"/>
    <property type="match status" value="1"/>
</dbReference>
<feature type="signal peptide" evidence="2">
    <location>
        <begin position="1"/>
        <end position="23"/>
    </location>
</feature>